<evidence type="ECO:0000313" key="2">
    <source>
        <dbReference type="EMBL" id="MDN3591618.1"/>
    </source>
</evidence>
<dbReference type="InterPro" id="IPR025638">
    <property type="entry name" value="DUF4336"/>
</dbReference>
<evidence type="ECO:0000256" key="1">
    <source>
        <dbReference type="SAM" id="Phobius"/>
    </source>
</evidence>
<reference evidence="3" key="1">
    <citation type="journal article" date="2019" name="Int. J. Syst. Evol. Microbiol.">
        <title>The Global Catalogue of Microorganisms (GCM) 10K type strain sequencing project: providing services to taxonomists for standard genome sequencing and annotation.</title>
        <authorList>
            <consortium name="The Broad Institute Genomics Platform"/>
            <consortium name="The Broad Institute Genome Sequencing Center for Infectious Disease"/>
            <person name="Wu L."/>
            <person name="Ma J."/>
        </authorList>
    </citation>
    <scope>NUCLEOTIDE SEQUENCE [LARGE SCALE GENOMIC DNA]</scope>
    <source>
        <strain evidence="3">CECT 7069</strain>
    </source>
</reference>
<dbReference type="Proteomes" id="UP001224644">
    <property type="component" value="Unassembled WGS sequence"/>
</dbReference>
<dbReference type="PANTHER" id="PTHR33835:SF1">
    <property type="entry name" value="METALLO-BETA-LACTAMASE DOMAIN-CONTAINING PROTEIN"/>
    <property type="match status" value="1"/>
</dbReference>
<dbReference type="PANTHER" id="PTHR33835">
    <property type="entry name" value="YALI0C07656P"/>
    <property type="match status" value="1"/>
</dbReference>
<proteinExistence type="predicted"/>
<keyword evidence="1" id="KW-1133">Transmembrane helix</keyword>
<keyword evidence="1" id="KW-0812">Transmembrane</keyword>
<name>A0ABT8BHI6_9HYPH</name>
<sequence>MAHAISYPPLNVPKPVADGVWIVDAPPLHAGGIPLPLRMTVLRLAGGELLLHSPIPYEPGLQRAVERLGRIGHLVAPSVGHWLFLRDWQAACPNAITWAVPGLKDRGQVRRSGVRIDAELGDHAPRSWADEIESVLVAGPVFREVALFHRPSRTLLLTDLVINLEGDLLPPPARALARLLGIVAPDGRAPLYLRLLLRLNHRAAADAARRLIALAPDRVIFSHGQWFDRDAAGELRRSLAWLVGPDEETAGRASHPNHRAPAAPRASTALASVAVVGVIAALAYAGRRRR</sequence>
<keyword evidence="1" id="KW-0472">Membrane</keyword>
<dbReference type="RefSeq" id="WP_238225657.1">
    <property type="nucleotide sequence ID" value="NZ_BPQD01000014.1"/>
</dbReference>
<comment type="caution">
    <text evidence="2">The sequence shown here is derived from an EMBL/GenBank/DDBJ whole genome shotgun (WGS) entry which is preliminary data.</text>
</comment>
<organism evidence="2 3">
    <name type="scientific">Methylobacterium adhaesivum</name>
    <dbReference type="NCBI Taxonomy" id="333297"/>
    <lineage>
        <taxon>Bacteria</taxon>
        <taxon>Pseudomonadati</taxon>
        <taxon>Pseudomonadota</taxon>
        <taxon>Alphaproteobacteria</taxon>
        <taxon>Hyphomicrobiales</taxon>
        <taxon>Methylobacteriaceae</taxon>
        <taxon>Methylobacterium</taxon>
    </lineage>
</organism>
<feature type="transmembrane region" description="Helical" evidence="1">
    <location>
        <begin position="266"/>
        <end position="285"/>
    </location>
</feature>
<gene>
    <name evidence="2" type="ORF">QWZ12_13510</name>
</gene>
<evidence type="ECO:0000313" key="3">
    <source>
        <dbReference type="Proteomes" id="UP001224644"/>
    </source>
</evidence>
<dbReference type="Pfam" id="PF14234">
    <property type="entry name" value="DUF4336"/>
    <property type="match status" value="1"/>
</dbReference>
<protein>
    <submittedName>
        <fullName evidence="2">DUF4336 domain-containing protein</fullName>
    </submittedName>
</protein>
<dbReference type="SUPFAM" id="SSF56281">
    <property type="entry name" value="Metallo-hydrolase/oxidoreductase"/>
    <property type="match status" value="1"/>
</dbReference>
<accession>A0ABT8BHI6</accession>
<keyword evidence="3" id="KW-1185">Reference proteome</keyword>
<dbReference type="InterPro" id="IPR036866">
    <property type="entry name" value="RibonucZ/Hydroxyglut_hydro"/>
</dbReference>
<dbReference type="EMBL" id="JAUFPX010000012">
    <property type="protein sequence ID" value="MDN3591618.1"/>
    <property type="molecule type" value="Genomic_DNA"/>
</dbReference>